<name>A0A7G9GA96_9FIRM</name>
<evidence type="ECO:0000313" key="6">
    <source>
        <dbReference type="EMBL" id="QNM07728.1"/>
    </source>
</evidence>
<feature type="binding site" evidence="5">
    <location>
        <position position="47"/>
    </location>
    <ligand>
        <name>pyruvate</name>
        <dbReference type="ChEBI" id="CHEBI:15361"/>
    </ligand>
</feature>
<dbReference type="PANTHER" id="PTHR42849">
    <property type="entry name" value="N-ACETYLNEURAMINATE LYASE"/>
    <property type="match status" value="1"/>
</dbReference>
<dbReference type="KEGG" id="whj:H9Q79_12470"/>
<dbReference type="Gene3D" id="3.20.20.70">
    <property type="entry name" value="Aldolase class I"/>
    <property type="match status" value="1"/>
</dbReference>
<evidence type="ECO:0000256" key="2">
    <source>
        <dbReference type="ARBA" id="ARBA00023270"/>
    </source>
</evidence>
<evidence type="ECO:0000313" key="7">
    <source>
        <dbReference type="Proteomes" id="UP000515860"/>
    </source>
</evidence>
<dbReference type="CDD" id="cd00408">
    <property type="entry name" value="DHDPS-like"/>
    <property type="match status" value="1"/>
</dbReference>
<evidence type="ECO:0000256" key="5">
    <source>
        <dbReference type="PIRSR" id="PIRSR001365-2"/>
    </source>
</evidence>
<dbReference type="InterPro" id="IPR020625">
    <property type="entry name" value="Schiff_base-form_aldolases_AS"/>
</dbReference>
<evidence type="ECO:0000256" key="4">
    <source>
        <dbReference type="PIRSR" id="PIRSR001365-1"/>
    </source>
</evidence>
<accession>A0A7G9GA96</accession>
<protein>
    <submittedName>
        <fullName evidence="6">Dihydrodipicolinate synthase family protein</fullName>
    </submittedName>
</protein>
<keyword evidence="1 3" id="KW-0456">Lyase</keyword>
<gene>
    <name evidence="6" type="ORF">H9Q79_12470</name>
</gene>
<keyword evidence="2" id="KW-0704">Schiff base</keyword>
<dbReference type="RefSeq" id="WP_118643514.1">
    <property type="nucleotide sequence ID" value="NZ_CP060635.1"/>
</dbReference>
<dbReference type="PIRSF" id="PIRSF001365">
    <property type="entry name" value="DHDPS"/>
    <property type="match status" value="1"/>
</dbReference>
<dbReference type="SUPFAM" id="SSF51569">
    <property type="entry name" value="Aldolase"/>
    <property type="match status" value="1"/>
</dbReference>
<feature type="active site" description="Schiff-base intermediate with substrate" evidence="4">
    <location>
        <position position="166"/>
    </location>
</feature>
<dbReference type="Pfam" id="PF00701">
    <property type="entry name" value="DHDPS"/>
    <property type="match status" value="1"/>
</dbReference>
<dbReference type="PRINTS" id="PR00146">
    <property type="entry name" value="DHPICSNTHASE"/>
</dbReference>
<keyword evidence="7" id="KW-1185">Reference proteome</keyword>
<comment type="similarity">
    <text evidence="3">Belongs to the DapA family.</text>
</comment>
<feature type="active site" description="Proton donor/acceptor" evidence="4">
    <location>
        <position position="137"/>
    </location>
</feature>
<reference evidence="6 7" key="1">
    <citation type="submission" date="2020-08" db="EMBL/GenBank/DDBJ databases">
        <authorList>
            <person name="Liu C."/>
            <person name="Sun Q."/>
        </authorList>
    </citation>
    <scope>NUCLEOTIDE SEQUENCE [LARGE SCALE GENOMIC DNA]</scope>
    <source>
        <strain evidence="6 7">NSJ-29</strain>
    </source>
</reference>
<dbReference type="GO" id="GO:0019262">
    <property type="term" value="P:N-acetylneuraminate catabolic process"/>
    <property type="evidence" value="ECO:0007669"/>
    <property type="project" value="TreeGrafter"/>
</dbReference>
<dbReference type="GO" id="GO:0008747">
    <property type="term" value="F:N-acetylneuraminate lyase activity"/>
    <property type="evidence" value="ECO:0007669"/>
    <property type="project" value="TreeGrafter"/>
</dbReference>
<evidence type="ECO:0000256" key="1">
    <source>
        <dbReference type="ARBA" id="ARBA00023239"/>
    </source>
</evidence>
<dbReference type="InterPro" id="IPR013785">
    <property type="entry name" value="Aldolase_TIM"/>
</dbReference>
<evidence type="ECO:0000256" key="3">
    <source>
        <dbReference type="PIRNR" id="PIRNR001365"/>
    </source>
</evidence>
<sequence>MKKLYGTTVPIITPFDEEGKVDVESLKKLTDHVIDNGLSCLYPNGTTGEMLLLSVEERKLVSETVVRQAAGRVPVFVHAGAMNLADTLELAKHAVEIGADGIGVVTPSYFKLSDRALADYYIQVANSVPQDFSVYLYAIPQNAVNDINVSVAEQVAAACPNVVGLKYSFPNMSLLQQFMLIRDETFSVLVGPDELFHVVCAAGGEGTVSGNAQVIPEHYAALWAAIQSGDNEKARKLQRKTNVLNNILCAKNNIASYKVVLREEGVIKTAHMRAPMEELTREEEVALMKTLKEHNYRTV</sequence>
<dbReference type="SMART" id="SM01130">
    <property type="entry name" value="DHDPS"/>
    <property type="match status" value="1"/>
</dbReference>
<dbReference type="PANTHER" id="PTHR42849:SF1">
    <property type="entry name" value="N-ACETYLNEURAMINATE LYASE"/>
    <property type="match status" value="1"/>
</dbReference>
<dbReference type="PROSITE" id="PS00666">
    <property type="entry name" value="DHDPS_2"/>
    <property type="match status" value="1"/>
</dbReference>
<dbReference type="GO" id="GO:0005829">
    <property type="term" value="C:cytosol"/>
    <property type="evidence" value="ECO:0007669"/>
    <property type="project" value="TreeGrafter"/>
</dbReference>
<feature type="binding site" evidence="5">
    <location>
        <position position="208"/>
    </location>
    <ligand>
        <name>pyruvate</name>
        <dbReference type="ChEBI" id="CHEBI:15361"/>
    </ligand>
</feature>
<dbReference type="InterPro" id="IPR002220">
    <property type="entry name" value="DapA-like"/>
</dbReference>
<dbReference type="Proteomes" id="UP000515860">
    <property type="component" value="Chromosome"/>
</dbReference>
<organism evidence="6 7">
    <name type="scientific">Wansuia hejianensis</name>
    <dbReference type="NCBI Taxonomy" id="2763667"/>
    <lineage>
        <taxon>Bacteria</taxon>
        <taxon>Bacillati</taxon>
        <taxon>Bacillota</taxon>
        <taxon>Clostridia</taxon>
        <taxon>Lachnospirales</taxon>
        <taxon>Lachnospiraceae</taxon>
        <taxon>Wansuia</taxon>
    </lineage>
</organism>
<proteinExistence type="inferred from homology"/>
<dbReference type="EMBL" id="CP060635">
    <property type="protein sequence ID" value="QNM07728.1"/>
    <property type="molecule type" value="Genomic_DNA"/>
</dbReference>
<dbReference type="AlphaFoldDB" id="A0A7G9GA96"/>